<dbReference type="PRINTS" id="PR00153">
    <property type="entry name" value="CSAPPISMRASE"/>
</dbReference>
<keyword evidence="8" id="KW-1185">Reference proteome</keyword>
<dbReference type="GO" id="GO:0005737">
    <property type="term" value="C:cytoplasm"/>
    <property type="evidence" value="ECO:0007669"/>
    <property type="project" value="TreeGrafter"/>
</dbReference>
<dbReference type="PANTHER" id="PTHR11071:SF561">
    <property type="entry name" value="PEPTIDYL-PROLYL CIS-TRANS ISOMERASE D-RELATED"/>
    <property type="match status" value="1"/>
</dbReference>
<dbReference type="SUPFAM" id="SSF50891">
    <property type="entry name" value="Cyclophilin-like"/>
    <property type="match status" value="1"/>
</dbReference>
<evidence type="ECO:0000313" key="7">
    <source>
        <dbReference type="EMBL" id="KAF0728354.1"/>
    </source>
</evidence>
<dbReference type="EMBL" id="VJMJ01000178">
    <property type="protein sequence ID" value="KAF0728354.1"/>
    <property type="molecule type" value="Genomic_DNA"/>
</dbReference>
<reference evidence="7 8" key="1">
    <citation type="submission" date="2019-07" db="EMBL/GenBank/DDBJ databases">
        <title>Genomics analysis of Aphanomyces spp. identifies a new class of oomycete effector associated with host adaptation.</title>
        <authorList>
            <person name="Gaulin E."/>
        </authorList>
    </citation>
    <scope>NUCLEOTIDE SEQUENCE [LARGE SCALE GENOMIC DNA]</scope>
    <source>
        <strain evidence="7 8">ATCC 201684</strain>
    </source>
</reference>
<gene>
    <name evidence="7" type="ORF">Ae201684_013719</name>
</gene>
<dbReference type="AlphaFoldDB" id="A0A6G0WM30"/>
<evidence type="ECO:0000313" key="8">
    <source>
        <dbReference type="Proteomes" id="UP000481153"/>
    </source>
</evidence>
<dbReference type="Pfam" id="PF00160">
    <property type="entry name" value="Pro_isomerase"/>
    <property type="match status" value="1"/>
</dbReference>
<evidence type="ECO:0000256" key="5">
    <source>
        <dbReference type="SAM" id="MobiDB-lite"/>
    </source>
</evidence>
<evidence type="ECO:0000256" key="2">
    <source>
        <dbReference type="ARBA" id="ARBA00013194"/>
    </source>
</evidence>
<feature type="region of interest" description="Disordered" evidence="5">
    <location>
        <begin position="175"/>
        <end position="320"/>
    </location>
</feature>
<keyword evidence="3" id="KW-0697">Rotamase</keyword>
<evidence type="ECO:0000256" key="3">
    <source>
        <dbReference type="ARBA" id="ARBA00023110"/>
    </source>
</evidence>
<dbReference type="EC" id="5.2.1.8" evidence="2"/>
<sequence>MKEHVVYFDIEIGGKKSGRIVFRLYGDTPMTSENFRALCTGEKGLGTTTHKPLSYKGSIFYRIIDGFMCQGGDFSNRNGTGGESIYGAKFKDENFLHRHTRAGLLSMANAGPNTNGSQFFITLAPTKHLDGKHVVFGEVIKGMDVVYAMEAVPKGRNDKPTHDVVIADCGVLEEDSDKDKEAKREKKAMKKALKKEKKRLKKEKKKEKKRRKRRSDSSDSSSSESPRGRSPMKKPRVDDRRSRTPPRRNVSETPPRKRTSSPRRNTSRSPPRKRTPSPRRNTSRSPPRKRTPSPRRNTSRSPPRKRTPSPPQDNEKPLRDVELPALFDLVALLETREDALPVLSDQDLAALIAMSPGVSLAPIVHEAEVQCARTDDTLPFVLEAEVHTERITGVPLVEEVEAAVIVLVRPVAIVQEVEALDEISVVVRRVLSLLVEASYALSKQPS</sequence>
<dbReference type="InterPro" id="IPR002130">
    <property type="entry name" value="Cyclophilin-type_PPIase_dom"/>
</dbReference>
<accession>A0A6G0WM30</accession>
<protein>
    <recommendedName>
        <fullName evidence="2">peptidylprolyl isomerase</fullName>
        <ecNumber evidence="2">5.2.1.8</ecNumber>
    </recommendedName>
</protein>
<dbReference type="Proteomes" id="UP000481153">
    <property type="component" value="Unassembled WGS sequence"/>
</dbReference>
<organism evidence="7 8">
    <name type="scientific">Aphanomyces euteiches</name>
    <dbReference type="NCBI Taxonomy" id="100861"/>
    <lineage>
        <taxon>Eukaryota</taxon>
        <taxon>Sar</taxon>
        <taxon>Stramenopiles</taxon>
        <taxon>Oomycota</taxon>
        <taxon>Saprolegniomycetes</taxon>
        <taxon>Saprolegniales</taxon>
        <taxon>Verrucalvaceae</taxon>
        <taxon>Aphanomyces</taxon>
    </lineage>
</organism>
<evidence type="ECO:0000259" key="6">
    <source>
        <dbReference type="PROSITE" id="PS50072"/>
    </source>
</evidence>
<dbReference type="FunFam" id="2.40.100.10:FF:000022">
    <property type="entry name" value="Peptidyl-prolyl cis-trans isomerase CYP95"/>
    <property type="match status" value="1"/>
</dbReference>
<dbReference type="InterPro" id="IPR029000">
    <property type="entry name" value="Cyclophilin-like_dom_sf"/>
</dbReference>
<dbReference type="Gene3D" id="2.40.100.10">
    <property type="entry name" value="Cyclophilin-like"/>
    <property type="match status" value="1"/>
</dbReference>
<dbReference type="PROSITE" id="PS50072">
    <property type="entry name" value="CSA_PPIASE_2"/>
    <property type="match status" value="1"/>
</dbReference>
<dbReference type="VEuPathDB" id="FungiDB:AeMF1_020799"/>
<evidence type="ECO:0000256" key="4">
    <source>
        <dbReference type="ARBA" id="ARBA00023235"/>
    </source>
</evidence>
<keyword evidence="4" id="KW-0413">Isomerase</keyword>
<feature type="domain" description="PPIase cyclophilin-type" evidence="6">
    <location>
        <begin position="7"/>
        <end position="171"/>
    </location>
</feature>
<dbReference type="GO" id="GO:0006457">
    <property type="term" value="P:protein folding"/>
    <property type="evidence" value="ECO:0007669"/>
    <property type="project" value="TreeGrafter"/>
</dbReference>
<proteinExistence type="predicted"/>
<dbReference type="CDD" id="cd01926">
    <property type="entry name" value="cyclophilin_ABH_like"/>
    <property type="match status" value="1"/>
</dbReference>
<name>A0A6G0WM30_9STRA</name>
<dbReference type="GO" id="GO:0003755">
    <property type="term" value="F:peptidyl-prolyl cis-trans isomerase activity"/>
    <property type="evidence" value="ECO:0007669"/>
    <property type="project" value="UniProtKB-KW"/>
</dbReference>
<evidence type="ECO:0000256" key="1">
    <source>
        <dbReference type="ARBA" id="ARBA00000971"/>
    </source>
</evidence>
<comment type="catalytic activity">
    <reaction evidence="1">
        <text>[protein]-peptidylproline (omega=180) = [protein]-peptidylproline (omega=0)</text>
        <dbReference type="Rhea" id="RHEA:16237"/>
        <dbReference type="Rhea" id="RHEA-COMP:10747"/>
        <dbReference type="Rhea" id="RHEA-COMP:10748"/>
        <dbReference type="ChEBI" id="CHEBI:83833"/>
        <dbReference type="ChEBI" id="CHEBI:83834"/>
        <dbReference type="EC" id="5.2.1.8"/>
    </reaction>
</comment>
<dbReference type="PANTHER" id="PTHR11071">
    <property type="entry name" value="PEPTIDYL-PROLYL CIS-TRANS ISOMERASE"/>
    <property type="match status" value="1"/>
</dbReference>
<dbReference type="GO" id="GO:0016018">
    <property type="term" value="F:cyclosporin A binding"/>
    <property type="evidence" value="ECO:0007669"/>
    <property type="project" value="TreeGrafter"/>
</dbReference>
<comment type="caution">
    <text evidence="7">The sequence shown here is derived from an EMBL/GenBank/DDBJ whole genome shotgun (WGS) entry which is preliminary data.</text>
</comment>
<feature type="compositionally biased region" description="Basic residues" evidence="5">
    <location>
        <begin position="185"/>
        <end position="214"/>
    </location>
</feature>